<dbReference type="InterPro" id="IPR013538">
    <property type="entry name" value="ASHA1/2-like_C"/>
</dbReference>
<sequence>MEQQNFTTTILVDQTPHEVFTAINNIPAWWSEVFKGHSQQLNDEFEVYFADVHYSKQKLTVITPNQKVVWLITESTLNFLEDKNEWTGTEVIFEISPKGDQTEIHFTHIGLTPEKECYKDCFKGWTYYLNSLKNLITEGKGQPNSEAPKAITSAL</sequence>
<dbReference type="InterPro" id="IPR023393">
    <property type="entry name" value="START-like_dom_sf"/>
</dbReference>
<comment type="similarity">
    <text evidence="1">Belongs to the AHA1 family.</text>
</comment>
<dbReference type="Gene3D" id="3.30.530.20">
    <property type="match status" value="1"/>
</dbReference>
<dbReference type="AlphaFoldDB" id="A0A2S5A9L9"/>
<dbReference type="SUPFAM" id="SSF55961">
    <property type="entry name" value="Bet v1-like"/>
    <property type="match status" value="1"/>
</dbReference>
<gene>
    <name evidence="3" type="ORF">C3K47_01540</name>
</gene>
<evidence type="ECO:0000259" key="2">
    <source>
        <dbReference type="Pfam" id="PF08327"/>
    </source>
</evidence>
<keyword evidence="4" id="KW-1185">Reference proteome</keyword>
<evidence type="ECO:0000313" key="3">
    <source>
        <dbReference type="EMBL" id="POY39204.1"/>
    </source>
</evidence>
<dbReference type="OrthoDB" id="287565at2"/>
<protein>
    <submittedName>
        <fullName evidence="3">ATPase</fullName>
    </submittedName>
</protein>
<name>A0A2S5A9L9_9SPHI</name>
<proteinExistence type="inferred from homology"/>
<dbReference type="CDD" id="cd07814">
    <property type="entry name" value="SRPBCC_CalC_Aha1-like"/>
    <property type="match status" value="1"/>
</dbReference>
<comment type="caution">
    <text evidence="3">The sequence shown here is derived from an EMBL/GenBank/DDBJ whole genome shotgun (WGS) entry which is preliminary data.</text>
</comment>
<dbReference type="Pfam" id="PF08327">
    <property type="entry name" value="AHSA1"/>
    <property type="match status" value="1"/>
</dbReference>
<organism evidence="3 4">
    <name type="scientific">Solitalea longa</name>
    <dbReference type="NCBI Taxonomy" id="2079460"/>
    <lineage>
        <taxon>Bacteria</taxon>
        <taxon>Pseudomonadati</taxon>
        <taxon>Bacteroidota</taxon>
        <taxon>Sphingobacteriia</taxon>
        <taxon>Sphingobacteriales</taxon>
        <taxon>Sphingobacteriaceae</taxon>
        <taxon>Solitalea</taxon>
    </lineage>
</organism>
<reference evidence="3 4" key="1">
    <citation type="submission" date="2018-01" db="EMBL/GenBank/DDBJ databases">
        <authorList>
            <person name="Gaut B.S."/>
            <person name="Morton B.R."/>
            <person name="Clegg M.T."/>
            <person name="Duvall M.R."/>
        </authorList>
    </citation>
    <scope>NUCLEOTIDE SEQUENCE [LARGE SCALE GENOMIC DNA]</scope>
    <source>
        <strain evidence="3 4">HR-AV</strain>
    </source>
</reference>
<evidence type="ECO:0000256" key="1">
    <source>
        <dbReference type="ARBA" id="ARBA00006817"/>
    </source>
</evidence>
<dbReference type="RefSeq" id="WP_103787306.1">
    <property type="nucleotide sequence ID" value="NZ_PQVF01000001.1"/>
</dbReference>
<evidence type="ECO:0000313" key="4">
    <source>
        <dbReference type="Proteomes" id="UP000236893"/>
    </source>
</evidence>
<accession>A0A2S5A9L9</accession>
<feature type="domain" description="Activator of Hsp90 ATPase homologue 1/2-like C-terminal" evidence="2">
    <location>
        <begin position="19"/>
        <end position="136"/>
    </location>
</feature>
<dbReference type="Proteomes" id="UP000236893">
    <property type="component" value="Unassembled WGS sequence"/>
</dbReference>
<dbReference type="EMBL" id="PQVF01000001">
    <property type="protein sequence ID" value="POY39204.1"/>
    <property type="molecule type" value="Genomic_DNA"/>
</dbReference>